<keyword evidence="2" id="KW-0663">Pyridoxal phosphate</keyword>
<evidence type="ECO:0000256" key="1">
    <source>
        <dbReference type="ARBA" id="ARBA00005384"/>
    </source>
</evidence>
<gene>
    <name evidence="7" type="ORF">CTE05_32830</name>
</gene>
<keyword evidence="5" id="KW-0804">Transcription</keyword>
<organism evidence="7 8">
    <name type="scientific">Cellulomonas terrae</name>
    <dbReference type="NCBI Taxonomy" id="311234"/>
    <lineage>
        <taxon>Bacteria</taxon>
        <taxon>Bacillati</taxon>
        <taxon>Actinomycetota</taxon>
        <taxon>Actinomycetes</taxon>
        <taxon>Micrococcales</taxon>
        <taxon>Cellulomonadaceae</taxon>
        <taxon>Cellulomonas</taxon>
    </lineage>
</organism>
<dbReference type="GO" id="GO:0003700">
    <property type="term" value="F:DNA-binding transcription factor activity"/>
    <property type="evidence" value="ECO:0007669"/>
    <property type="project" value="InterPro"/>
</dbReference>
<dbReference type="InterPro" id="IPR036390">
    <property type="entry name" value="WH_DNA-bd_sf"/>
</dbReference>
<dbReference type="PANTHER" id="PTHR46577">
    <property type="entry name" value="HTH-TYPE TRANSCRIPTIONAL REGULATORY PROTEIN GABR"/>
    <property type="match status" value="1"/>
</dbReference>
<dbReference type="InterPro" id="IPR000524">
    <property type="entry name" value="Tscrpt_reg_HTH_GntR"/>
</dbReference>
<comment type="caution">
    <text evidence="7">The sequence shown here is derived from an EMBL/GenBank/DDBJ whole genome shotgun (WGS) entry which is preliminary data.</text>
</comment>
<evidence type="ECO:0000256" key="4">
    <source>
        <dbReference type="ARBA" id="ARBA00023125"/>
    </source>
</evidence>
<keyword evidence="4" id="KW-0238">DNA-binding</keyword>
<dbReference type="Proteomes" id="UP000321049">
    <property type="component" value="Unassembled WGS sequence"/>
</dbReference>
<dbReference type="InterPro" id="IPR051446">
    <property type="entry name" value="HTH_trans_reg/aminotransferase"/>
</dbReference>
<dbReference type="InterPro" id="IPR004839">
    <property type="entry name" value="Aminotransferase_I/II_large"/>
</dbReference>
<dbReference type="Gene3D" id="3.40.640.10">
    <property type="entry name" value="Type I PLP-dependent aspartate aminotransferase-like (Major domain)"/>
    <property type="match status" value="1"/>
</dbReference>
<evidence type="ECO:0000313" key="7">
    <source>
        <dbReference type="EMBL" id="GEL99736.1"/>
    </source>
</evidence>
<evidence type="ECO:0000256" key="5">
    <source>
        <dbReference type="ARBA" id="ARBA00023163"/>
    </source>
</evidence>
<dbReference type="SUPFAM" id="SSF46785">
    <property type="entry name" value="Winged helix' DNA-binding domain"/>
    <property type="match status" value="1"/>
</dbReference>
<proteinExistence type="inferred from homology"/>
<evidence type="ECO:0000313" key="8">
    <source>
        <dbReference type="Proteomes" id="UP000321049"/>
    </source>
</evidence>
<reference evidence="7 8" key="1">
    <citation type="submission" date="2019-07" db="EMBL/GenBank/DDBJ databases">
        <title>Whole genome shotgun sequence of Cellulomonas terrae NBRC 100819.</title>
        <authorList>
            <person name="Hosoyama A."/>
            <person name="Uohara A."/>
            <person name="Ohji S."/>
            <person name="Ichikawa N."/>
        </authorList>
    </citation>
    <scope>NUCLEOTIDE SEQUENCE [LARGE SCALE GENOMIC DNA]</scope>
    <source>
        <strain evidence="7 8">NBRC 100819</strain>
    </source>
</reference>
<dbReference type="InterPro" id="IPR015424">
    <property type="entry name" value="PyrdxlP-dep_Trfase"/>
</dbReference>
<comment type="similarity">
    <text evidence="1">In the C-terminal section; belongs to the class-I pyridoxal-phosphate-dependent aminotransferase family.</text>
</comment>
<name>A0A511JP21_9CELL</name>
<dbReference type="AlphaFoldDB" id="A0A511JP21"/>
<dbReference type="GO" id="GO:0030170">
    <property type="term" value="F:pyridoxal phosphate binding"/>
    <property type="evidence" value="ECO:0007669"/>
    <property type="project" value="InterPro"/>
</dbReference>
<dbReference type="CDD" id="cd07377">
    <property type="entry name" value="WHTH_GntR"/>
    <property type="match status" value="1"/>
</dbReference>
<dbReference type="Gene3D" id="1.10.10.10">
    <property type="entry name" value="Winged helix-like DNA-binding domain superfamily/Winged helix DNA-binding domain"/>
    <property type="match status" value="1"/>
</dbReference>
<dbReference type="SMART" id="SM00345">
    <property type="entry name" value="HTH_GNTR"/>
    <property type="match status" value="1"/>
</dbReference>
<accession>A0A511JP21</accession>
<dbReference type="CDD" id="cd00609">
    <property type="entry name" value="AAT_like"/>
    <property type="match status" value="1"/>
</dbReference>
<dbReference type="GO" id="GO:0003677">
    <property type="term" value="F:DNA binding"/>
    <property type="evidence" value="ECO:0007669"/>
    <property type="project" value="UniProtKB-KW"/>
</dbReference>
<evidence type="ECO:0000259" key="6">
    <source>
        <dbReference type="PROSITE" id="PS50949"/>
    </source>
</evidence>
<protein>
    <submittedName>
        <fullName evidence="7">GntR family transcriptional regulator</fullName>
    </submittedName>
</protein>
<feature type="domain" description="HTH gntR-type" evidence="6">
    <location>
        <begin position="65"/>
        <end position="133"/>
    </location>
</feature>
<dbReference type="PANTHER" id="PTHR46577:SF1">
    <property type="entry name" value="HTH-TYPE TRANSCRIPTIONAL REGULATORY PROTEIN GABR"/>
    <property type="match status" value="1"/>
</dbReference>
<dbReference type="EMBL" id="BJWH01000021">
    <property type="protein sequence ID" value="GEL99736.1"/>
    <property type="molecule type" value="Genomic_DNA"/>
</dbReference>
<dbReference type="PROSITE" id="PS50949">
    <property type="entry name" value="HTH_GNTR"/>
    <property type="match status" value="1"/>
</dbReference>
<dbReference type="SUPFAM" id="SSF53383">
    <property type="entry name" value="PLP-dependent transferases"/>
    <property type="match status" value="1"/>
</dbReference>
<dbReference type="InterPro" id="IPR036388">
    <property type="entry name" value="WH-like_DNA-bd_sf"/>
</dbReference>
<sequence>MPVLGTVAWNVTVRVEHFCTVTEEYPDANIGTAHVNICTVSRRVSSVPPAACILTGMDLASHVDDRSPRGIAATVARLVRGGDLRPGDRLPTVRTLAADLGVSPATVSGAWQALSAVGIVISRGRAGTVVLPPPASWLPPRYRELAGGAPARLDLSTGTPDPELLPLIGPALSRVARQRPAADTGAYVTSPVVPALEVLLRDSWPFAPQRITVVDGALDAISRTLERVAGYGSRIAVEDPGFPPLFDLVDQLGLERVPVTLDRHGMRPDALERALDAGAGVVVVQPRAHNPTGVSMTSTRARELAAVLRRHDALVVEDDHSGEIASARDVSLGSLLPDRVVHVRSYSKSHGPDLRIAAVGGPASVLDGLVARRMLGPGWTSRLLQHVLVDLLTDSTAIEAVAHARRVYHARRRALRDALAGHGITIDPGDGINVWLPVHDERTALVRLEAAGIRVAPGAPFSADGGQPAGPLAADAAEGGHVRITVGLLGAEVDDVALALALAAAP</sequence>
<evidence type="ECO:0000256" key="3">
    <source>
        <dbReference type="ARBA" id="ARBA00023015"/>
    </source>
</evidence>
<keyword evidence="3" id="KW-0805">Transcription regulation</keyword>
<keyword evidence="8" id="KW-1185">Reference proteome</keyword>
<evidence type="ECO:0000256" key="2">
    <source>
        <dbReference type="ARBA" id="ARBA00022898"/>
    </source>
</evidence>
<dbReference type="Pfam" id="PF00155">
    <property type="entry name" value="Aminotran_1_2"/>
    <property type="match status" value="1"/>
</dbReference>
<dbReference type="InterPro" id="IPR015421">
    <property type="entry name" value="PyrdxlP-dep_Trfase_major"/>
</dbReference>
<dbReference type="Pfam" id="PF00392">
    <property type="entry name" value="GntR"/>
    <property type="match status" value="1"/>
</dbReference>